<name>F0XRN4_GROCL</name>
<dbReference type="PANTHER" id="PTHR45694">
    <property type="entry name" value="GLUTAREDOXIN 2"/>
    <property type="match status" value="1"/>
</dbReference>
<dbReference type="GeneID" id="25981601"/>
<evidence type="ECO:0000313" key="3">
    <source>
        <dbReference type="EMBL" id="EFW99628.1"/>
    </source>
</evidence>
<protein>
    <submittedName>
        <fullName evidence="3">Glutaredoxin domain containing protein</fullName>
    </submittedName>
</protein>
<reference evidence="3 4" key="1">
    <citation type="journal article" date="2011" name="Proc. Natl. Acad. Sci. U.S.A.">
        <title>Genome and transcriptome analyses of the mountain pine beetle-fungal symbiont Grosmannia clavigera, a lodgepole pine pathogen.</title>
        <authorList>
            <person name="DiGuistini S."/>
            <person name="Wang Y."/>
            <person name="Liao N.Y."/>
            <person name="Taylor G."/>
            <person name="Tanguay P."/>
            <person name="Feau N."/>
            <person name="Henrissat B."/>
            <person name="Chan S.K."/>
            <person name="Hesse-Orce U."/>
            <person name="Alamouti S.M."/>
            <person name="Tsui C.K.M."/>
            <person name="Docking R.T."/>
            <person name="Levasseur A."/>
            <person name="Haridas S."/>
            <person name="Robertson G."/>
            <person name="Birol I."/>
            <person name="Holt R.A."/>
            <person name="Marra M.A."/>
            <person name="Hamelin R.C."/>
            <person name="Hirst M."/>
            <person name="Jones S.J.M."/>
            <person name="Bohlmann J."/>
            <person name="Breuil C."/>
        </authorList>
    </citation>
    <scope>NUCLEOTIDE SEQUENCE [LARGE SCALE GENOMIC DNA]</scope>
    <source>
        <strain evidence="4">kw1407 / UAMH 11150</strain>
    </source>
</reference>
<dbReference type="Pfam" id="PF00462">
    <property type="entry name" value="Glutaredoxin"/>
    <property type="match status" value="1"/>
</dbReference>
<dbReference type="GO" id="GO:0015038">
    <property type="term" value="F:glutathione disulfide oxidoreductase activity"/>
    <property type="evidence" value="ECO:0007669"/>
    <property type="project" value="TreeGrafter"/>
</dbReference>
<sequence>MARRIKLLFLGVMAFTISILLYSSRLRQSHTPDQRTIQDFYHKTKSALDKLSPLDTLGTSVNGEKGAPVVVDMDADGDIDEDDVRLAREMADRLRAAEQQAKDLANAKSPNKPDLPSNLVGVGSSASGQKQEVAESSEGTESETEHAAEEELDIIIKKAPVIIFSKTYCPYSKRAKGLLLDKYSIDPAPFVVELDIHPLGAALQARLGKLTGRRTVPNILVGGKSIGGGDDIAELDRKKALVDRVKSLAGNGLEMKERLSA</sequence>
<dbReference type="GO" id="GO:0000324">
    <property type="term" value="C:fungal-type vacuole"/>
    <property type="evidence" value="ECO:0007669"/>
    <property type="project" value="TreeGrafter"/>
</dbReference>
<dbReference type="Proteomes" id="UP000007796">
    <property type="component" value="Unassembled WGS sequence"/>
</dbReference>
<dbReference type="GO" id="GO:0005801">
    <property type="term" value="C:cis-Golgi network"/>
    <property type="evidence" value="ECO:0007669"/>
    <property type="project" value="TreeGrafter"/>
</dbReference>
<keyword evidence="4" id="KW-1185">Reference proteome</keyword>
<dbReference type="AlphaFoldDB" id="F0XRN4"/>
<dbReference type="SUPFAM" id="SSF52833">
    <property type="entry name" value="Thioredoxin-like"/>
    <property type="match status" value="1"/>
</dbReference>
<dbReference type="PANTHER" id="PTHR45694:SF5">
    <property type="entry name" value="GLUTAREDOXIN 2"/>
    <property type="match status" value="1"/>
</dbReference>
<dbReference type="PRINTS" id="PR00160">
    <property type="entry name" value="GLUTAREDOXIN"/>
</dbReference>
<dbReference type="HOGENOM" id="CLU_026126_0_0_1"/>
<organism evidence="4">
    <name type="scientific">Grosmannia clavigera (strain kw1407 / UAMH 11150)</name>
    <name type="common">Blue stain fungus</name>
    <name type="synonym">Graphiocladiella clavigera</name>
    <dbReference type="NCBI Taxonomy" id="655863"/>
    <lineage>
        <taxon>Eukaryota</taxon>
        <taxon>Fungi</taxon>
        <taxon>Dikarya</taxon>
        <taxon>Ascomycota</taxon>
        <taxon>Pezizomycotina</taxon>
        <taxon>Sordariomycetes</taxon>
        <taxon>Sordariomycetidae</taxon>
        <taxon>Ophiostomatales</taxon>
        <taxon>Ophiostomataceae</taxon>
        <taxon>Leptographium</taxon>
    </lineage>
</organism>
<dbReference type="GO" id="GO:0034599">
    <property type="term" value="P:cellular response to oxidative stress"/>
    <property type="evidence" value="ECO:0007669"/>
    <property type="project" value="TreeGrafter"/>
</dbReference>
<dbReference type="OrthoDB" id="423313at2759"/>
<dbReference type="RefSeq" id="XP_014169111.1">
    <property type="nucleotide sequence ID" value="XM_014313636.1"/>
</dbReference>
<evidence type="ECO:0000256" key="1">
    <source>
        <dbReference type="SAM" id="MobiDB-lite"/>
    </source>
</evidence>
<dbReference type="GO" id="GO:0005796">
    <property type="term" value="C:Golgi lumen"/>
    <property type="evidence" value="ECO:0007669"/>
    <property type="project" value="TreeGrafter"/>
</dbReference>
<feature type="region of interest" description="Disordered" evidence="1">
    <location>
        <begin position="100"/>
        <end position="148"/>
    </location>
</feature>
<dbReference type="CDD" id="cd03419">
    <property type="entry name" value="GRX_GRXh_1_2_like"/>
    <property type="match status" value="1"/>
</dbReference>
<accession>F0XRN4</accession>
<dbReference type="PROSITE" id="PS00018">
    <property type="entry name" value="EF_HAND_1"/>
    <property type="match status" value="1"/>
</dbReference>
<evidence type="ECO:0000313" key="4">
    <source>
        <dbReference type="Proteomes" id="UP000007796"/>
    </source>
</evidence>
<dbReference type="STRING" id="655863.F0XRN4"/>
<gene>
    <name evidence="3" type="ORF">CMQ_7996</name>
</gene>
<evidence type="ECO:0000259" key="2">
    <source>
        <dbReference type="Pfam" id="PF00462"/>
    </source>
</evidence>
<dbReference type="PROSITE" id="PS51354">
    <property type="entry name" value="GLUTAREDOXIN_2"/>
    <property type="match status" value="1"/>
</dbReference>
<dbReference type="InterPro" id="IPR036249">
    <property type="entry name" value="Thioredoxin-like_sf"/>
</dbReference>
<dbReference type="InterPro" id="IPR002109">
    <property type="entry name" value="Glutaredoxin"/>
</dbReference>
<feature type="domain" description="Glutaredoxin" evidence="2">
    <location>
        <begin position="161"/>
        <end position="226"/>
    </location>
</feature>
<dbReference type="InterPro" id="IPR014025">
    <property type="entry name" value="Glutaredoxin_subgr"/>
</dbReference>
<proteinExistence type="predicted"/>
<dbReference type="InParanoid" id="F0XRN4"/>
<dbReference type="eggNOG" id="KOG1752">
    <property type="taxonomic scope" value="Eukaryota"/>
</dbReference>
<dbReference type="FunCoup" id="F0XRN4">
    <property type="interactions" value="15"/>
</dbReference>
<dbReference type="InterPro" id="IPR018247">
    <property type="entry name" value="EF_Hand_1_Ca_BS"/>
</dbReference>
<dbReference type="Gene3D" id="3.40.30.10">
    <property type="entry name" value="Glutaredoxin"/>
    <property type="match status" value="1"/>
</dbReference>
<dbReference type="EMBL" id="GL629990">
    <property type="protein sequence ID" value="EFW99628.1"/>
    <property type="molecule type" value="Genomic_DNA"/>
</dbReference>